<evidence type="ECO:0000313" key="2">
    <source>
        <dbReference type="EMBL" id="KAF9690605.1"/>
    </source>
</evidence>
<evidence type="ECO:0000313" key="3">
    <source>
        <dbReference type="Proteomes" id="UP000651452"/>
    </source>
</evidence>
<feature type="region of interest" description="Disordered" evidence="1">
    <location>
        <begin position="18"/>
        <end position="100"/>
    </location>
</feature>
<sequence length="108" mass="11503">MSLKDFFRWLSSLWPCKRSVNSTNTASPSSSPTAAATASASPDPAATSLPPSRDQAHLFPNSSGSPPDMDTRFTMPEAGHNQAARDSWSIQSSESGCPDCGYGYRGYP</sequence>
<organism evidence="2 3">
    <name type="scientific">Ascochyta lentis</name>
    <dbReference type="NCBI Taxonomy" id="205686"/>
    <lineage>
        <taxon>Eukaryota</taxon>
        <taxon>Fungi</taxon>
        <taxon>Dikarya</taxon>
        <taxon>Ascomycota</taxon>
        <taxon>Pezizomycotina</taxon>
        <taxon>Dothideomycetes</taxon>
        <taxon>Pleosporomycetidae</taxon>
        <taxon>Pleosporales</taxon>
        <taxon>Pleosporineae</taxon>
        <taxon>Didymellaceae</taxon>
        <taxon>Ascochyta</taxon>
    </lineage>
</organism>
<dbReference type="EMBL" id="RZGK01000023">
    <property type="protein sequence ID" value="KAF9690605.1"/>
    <property type="molecule type" value="Genomic_DNA"/>
</dbReference>
<name>A0A8H7IU26_9PLEO</name>
<proteinExistence type="predicted"/>
<comment type="caution">
    <text evidence="2">The sequence shown here is derived from an EMBL/GenBank/DDBJ whole genome shotgun (WGS) entry which is preliminary data.</text>
</comment>
<accession>A0A8H7IU26</accession>
<dbReference type="Proteomes" id="UP000651452">
    <property type="component" value="Unassembled WGS sequence"/>
</dbReference>
<reference evidence="2" key="2">
    <citation type="submission" date="2020-09" db="EMBL/GenBank/DDBJ databases">
        <title>Reference genome assembly for Australian Ascochyta lentis isolate Al4.</title>
        <authorList>
            <person name="Lee R.C."/>
            <person name="Farfan-Caceres L.M."/>
            <person name="Debler J.W."/>
            <person name="Williams A.H."/>
            <person name="Henares B.M."/>
        </authorList>
    </citation>
    <scope>NUCLEOTIDE SEQUENCE</scope>
    <source>
        <strain evidence="2">Al4</strain>
    </source>
</reference>
<evidence type="ECO:0000256" key="1">
    <source>
        <dbReference type="SAM" id="MobiDB-lite"/>
    </source>
</evidence>
<protein>
    <submittedName>
        <fullName evidence="2">Uncharacterized protein</fullName>
    </submittedName>
</protein>
<gene>
    <name evidence="2" type="ORF">EKO04_011413</name>
</gene>
<keyword evidence="3" id="KW-1185">Reference proteome</keyword>
<reference evidence="2" key="1">
    <citation type="submission" date="2018-12" db="EMBL/GenBank/DDBJ databases">
        <authorList>
            <person name="Syme R.A."/>
            <person name="Farfan-Caceres L."/>
            <person name="Lichtenzveig J."/>
        </authorList>
    </citation>
    <scope>NUCLEOTIDE SEQUENCE</scope>
    <source>
        <strain evidence="2">Al4</strain>
    </source>
</reference>
<feature type="compositionally biased region" description="Low complexity" evidence="1">
    <location>
        <begin position="22"/>
        <end position="52"/>
    </location>
</feature>
<dbReference type="AlphaFoldDB" id="A0A8H7IU26"/>